<dbReference type="InterPro" id="IPR027417">
    <property type="entry name" value="P-loop_NTPase"/>
</dbReference>
<organism evidence="2 3">
    <name type="scientific">Sterolibacterium denitrificans</name>
    <dbReference type="NCBI Taxonomy" id="157592"/>
    <lineage>
        <taxon>Bacteria</taxon>
        <taxon>Pseudomonadati</taxon>
        <taxon>Pseudomonadota</taxon>
        <taxon>Betaproteobacteria</taxon>
        <taxon>Nitrosomonadales</taxon>
        <taxon>Sterolibacteriaceae</taxon>
        <taxon>Sterolibacterium</taxon>
    </lineage>
</organism>
<dbReference type="Pfam" id="PF13469">
    <property type="entry name" value="Sulfotransfer_3"/>
    <property type="match status" value="1"/>
</dbReference>
<keyword evidence="3" id="KW-1185">Reference proteome</keyword>
<feature type="domain" description="DUF1214" evidence="1">
    <location>
        <begin position="86"/>
        <end position="171"/>
    </location>
</feature>
<dbReference type="InterPro" id="IPR010621">
    <property type="entry name" value="DUF1214"/>
</dbReference>
<protein>
    <recommendedName>
        <fullName evidence="1">DUF1214 domain-containing protein</fullName>
    </recommendedName>
</protein>
<evidence type="ECO:0000313" key="3">
    <source>
        <dbReference type="Proteomes" id="UP000242886"/>
    </source>
</evidence>
<dbReference type="SUPFAM" id="SSF52540">
    <property type="entry name" value="P-loop containing nucleoside triphosphate hydrolases"/>
    <property type="match status" value="1"/>
</dbReference>
<dbReference type="AlphaFoldDB" id="A0A7Z7HQX0"/>
<name>A0A7Z7HQX0_9PROT</name>
<dbReference type="Gene3D" id="3.40.50.300">
    <property type="entry name" value="P-loop containing nucleotide triphosphate hydrolases"/>
    <property type="match status" value="1"/>
</dbReference>
<evidence type="ECO:0000313" key="2">
    <source>
        <dbReference type="EMBL" id="SMB21909.1"/>
    </source>
</evidence>
<dbReference type="Gene3D" id="2.60.120.600">
    <property type="entry name" value="Domain of unknown function DUF1214, C-terminal domain"/>
    <property type="match status" value="1"/>
</dbReference>
<evidence type="ECO:0000259" key="1">
    <source>
        <dbReference type="Pfam" id="PF06742"/>
    </source>
</evidence>
<feature type="domain" description="DUF1214" evidence="1">
    <location>
        <begin position="267"/>
        <end position="340"/>
    </location>
</feature>
<proteinExistence type="predicted"/>
<dbReference type="Gene3D" id="2.60.120.1600">
    <property type="match status" value="1"/>
</dbReference>
<dbReference type="RefSeq" id="WP_197706814.1">
    <property type="nucleotide sequence ID" value="NZ_LT837803.1"/>
</dbReference>
<dbReference type="PANTHER" id="PTHR36451">
    <property type="entry name" value="PAPS-DEPENDENT SULFOTRANSFERASE STF3"/>
    <property type="match status" value="1"/>
</dbReference>
<dbReference type="EMBL" id="LT837803">
    <property type="protein sequence ID" value="SMB21909.1"/>
    <property type="molecule type" value="Genomic_DNA"/>
</dbReference>
<dbReference type="InterPro" id="IPR052736">
    <property type="entry name" value="Stf3_sulfotransferase"/>
</dbReference>
<reference evidence="2" key="1">
    <citation type="submission" date="2017-03" db="EMBL/GenBank/DDBJ databases">
        <authorList>
            <consortium name="AG Boll"/>
        </authorList>
    </citation>
    <scope>NUCLEOTIDE SEQUENCE [LARGE SCALE GENOMIC DNA]</scope>
    <source>
        <strain evidence="2">Chol</strain>
    </source>
</reference>
<dbReference type="Pfam" id="PF06742">
    <property type="entry name" value="DUF1214"/>
    <property type="match status" value="2"/>
</dbReference>
<sequence length="793" mass="88556">MSDELEAAFDGLLAELNGVKARLETAEPPLDERERVEGYRWAFALLETALDVYVRADAGRPRFTDIVGPYRKWGGDNADAYYQFAPIDPQRSYRVRVQPGSAAYFSLTIYGGPNDGRYSNRIVASANDRTLRAGPDGVRELWLSPEPPPDAALHWLKLDADAVCAITRDYLADPLHGQRAVWRIEAVDPPRGKTDDAATLARGLRAARVWLAEQARMCPLRVSPANSVQEPYPVPKQTFGWSAGDASYAMGSFELAEGQALLIEGRSPACAFWNLCLWNPFLHTYDYDYDRVTINGAQVQYEADGSWQIWIAAEDPGKPNWLATQGHPRGLLWFRWFLPEAAVERPRATLYGADGQPVAAANITGERPAPVRLDDLAAPRFPEAMQPFVDMLDTRAAELRIEPAALCAEAQARSGLANWGDEGFRRRLDVLCRALRDEANMSDFGKVMAFESIAKALTNRLRIEDLIARHPEIEQEPLERPIIICGMPRTGTTHLHNLMSADPNLRHLPYWESLEPVLAEADQPPAGTPDPRLGACAQACMFMDGLLPHFKRMHEMTVEHAHEEIQLLANDISGMLFETMAHVPGWRDDYKAHDQTSSYRYLRRTLQALSWLDRQAGDADRAPRRWVLKSPQHLEQFGPLLSVFPDATLVITHRDPVAVVASMATMVAYTRRLNTACPDVPAIGRYWAERAADLLDGCLAACDRLPAERTVHVRLDDFMADEIGTLKRIYAAAGQPLEALSLARMAEYTAANPRGRHGAVIYDLKALGLDADEWRQRTCAYAERFGLRDEGLA</sequence>
<gene>
    <name evidence="2" type="ORF">SDENCHOL_10435</name>
</gene>
<dbReference type="SUPFAM" id="SSF160935">
    <property type="entry name" value="VPA0735-like"/>
    <property type="match status" value="2"/>
</dbReference>
<dbReference type="InterPro" id="IPR037049">
    <property type="entry name" value="DUF1214_C_sf"/>
</dbReference>
<dbReference type="PANTHER" id="PTHR36451:SF1">
    <property type="entry name" value="OMEGA-HYDROXY-BETA-DIHYDROMENAQUINONE-9 SULFOTRANSFERASE STF3"/>
    <property type="match status" value="1"/>
</dbReference>
<dbReference type="Proteomes" id="UP000242886">
    <property type="component" value="Chromosome SDENCHOL"/>
</dbReference>
<accession>A0A7Z7HQX0</accession>